<gene>
    <name evidence="4" type="ORF">COU18_02240</name>
</gene>
<dbReference type="SUPFAM" id="SSF55811">
    <property type="entry name" value="Nudix"/>
    <property type="match status" value="1"/>
</dbReference>
<feature type="domain" description="Nudix hydrolase" evidence="3">
    <location>
        <begin position="3"/>
        <end position="152"/>
    </location>
</feature>
<evidence type="ECO:0000313" key="5">
    <source>
        <dbReference type="Proteomes" id="UP000231192"/>
    </source>
</evidence>
<dbReference type="Proteomes" id="UP000231192">
    <property type="component" value="Unassembled WGS sequence"/>
</dbReference>
<name>A0A2H0UDX3_9BACT</name>
<comment type="cofactor">
    <cofactor evidence="1">
        <name>Mg(2+)</name>
        <dbReference type="ChEBI" id="CHEBI:18420"/>
    </cofactor>
</comment>
<dbReference type="AlphaFoldDB" id="A0A2H0UDX3"/>
<evidence type="ECO:0000313" key="4">
    <source>
        <dbReference type="EMBL" id="PIR83876.1"/>
    </source>
</evidence>
<dbReference type="InterPro" id="IPR015797">
    <property type="entry name" value="NUDIX_hydrolase-like_dom_sf"/>
</dbReference>
<dbReference type="PROSITE" id="PS51462">
    <property type="entry name" value="NUDIX"/>
    <property type="match status" value="1"/>
</dbReference>
<protein>
    <recommendedName>
        <fullName evidence="3">Nudix hydrolase domain-containing protein</fullName>
    </recommendedName>
</protein>
<sequence>MRTIHRDIAAAVLISKDGKILLARQKPGGRGVFAGKWVIVGGGIEEGEDPRAALDREFMEEIGVDISPYEAELVEESAGEGEKSLRGTGERVFCKMRFLNYRVVIHDKHAAEVEVTIDNDELSEYRWFEPPELKNITLPDPSVPFFTKLGYWK</sequence>
<dbReference type="GO" id="GO:0016787">
    <property type="term" value="F:hydrolase activity"/>
    <property type="evidence" value="ECO:0007669"/>
    <property type="project" value="UniProtKB-KW"/>
</dbReference>
<evidence type="ECO:0000256" key="2">
    <source>
        <dbReference type="ARBA" id="ARBA00022801"/>
    </source>
</evidence>
<accession>A0A2H0UDX3</accession>
<dbReference type="PANTHER" id="PTHR43046">
    <property type="entry name" value="GDP-MANNOSE MANNOSYL HYDROLASE"/>
    <property type="match status" value="1"/>
</dbReference>
<dbReference type="PROSITE" id="PS00893">
    <property type="entry name" value="NUDIX_BOX"/>
    <property type="match status" value="1"/>
</dbReference>
<organism evidence="4 5">
    <name type="scientific">Candidatus Kaiserbacteria bacterium CG10_big_fil_rev_8_21_14_0_10_51_14</name>
    <dbReference type="NCBI Taxonomy" id="1974610"/>
    <lineage>
        <taxon>Bacteria</taxon>
        <taxon>Candidatus Kaiseribacteriota</taxon>
    </lineage>
</organism>
<keyword evidence="2" id="KW-0378">Hydrolase</keyword>
<proteinExistence type="predicted"/>
<dbReference type="PANTHER" id="PTHR43046:SF14">
    <property type="entry name" value="MUTT_NUDIX FAMILY PROTEIN"/>
    <property type="match status" value="1"/>
</dbReference>
<dbReference type="InterPro" id="IPR000086">
    <property type="entry name" value="NUDIX_hydrolase_dom"/>
</dbReference>
<dbReference type="EMBL" id="PFBK01000006">
    <property type="protein sequence ID" value="PIR83876.1"/>
    <property type="molecule type" value="Genomic_DNA"/>
</dbReference>
<evidence type="ECO:0000256" key="1">
    <source>
        <dbReference type="ARBA" id="ARBA00001946"/>
    </source>
</evidence>
<evidence type="ECO:0000259" key="3">
    <source>
        <dbReference type="PROSITE" id="PS51462"/>
    </source>
</evidence>
<dbReference type="InterPro" id="IPR020084">
    <property type="entry name" value="NUDIX_hydrolase_CS"/>
</dbReference>
<comment type="caution">
    <text evidence="4">The sequence shown here is derived from an EMBL/GenBank/DDBJ whole genome shotgun (WGS) entry which is preliminary data.</text>
</comment>
<dbReference type="Gene3D" id="3.90.79.10">
    <property type="entry name" value="Nucleoside Triphosphate Pyrophosphohydrolase"/>
    <property type="match status" value="1"/>
</dbReference>
<dbReference type="Pfam" id="PF00293">
    <property type="entry name" value="NUDIX"/>
    <property type="match status" value="1"/>
</dbReference>
<reference evidence="5" key="1">
    <citation type="submission" date="2017-09" db="EMBL/GenBank/DDBJ databases">
        <title>Depth-based differentiation of microbial function through sediment-hosted aquifers and enrichment of novel symbionts in the deep terrestrial subsurface.</title>
        <authorList>
            <person name="Probst A.J."/>
            <person name="Ladd B."/>
            <person name="Jarett J.K."/>
            <person name="Geller-Mcgrath D.E."/>
            <person name="Sieber C.M.K."/>
            <person name="Emerson J.B."/>
            <person name="Anantharaman K."/>
            <person name="Thomas B.C."/>
            <person name="Malmstrom R."/>
            <person name="Stieglmeier M."/>
            <person name="Klingl A."/>
            <person name="Woyke T."/>
            <person name="Ryan C.M."/>
            <person name="Banfield J.F."/>
        </authorList>
    </citation>
    <scope>NUCLEOTIDE SEQUENCE [LARGE SCALE GENOMIC DNA]</scope>
</reference>